<dbReference type="GO" id="GO:0042910">
    <property type="term" value="F:xenobiotic transmembrane transporter activity"/>
    <property type="evidence" value="ECO:0007669"/>
    <property type="project" value="InterPro"/>
</dbReference>
<feature type="transmembrane region" description="Helical" evidence="8">
    <location>
        <begin position="289"/>
        <end position="309"/>
    </location>
</feature>
<dbReference type="RefSeq" id="WP_266063657.1">
    <property type="nucleotide sequence ID" value="NZ_JAPKFM010000036.1"/>
</dbReference>
<comment type="caution">
    <text evidence="10">The sequence shown here is derived from an EMBL/GenBank/DDBJ whole genome shotgun (WGS) entry which is preliminary data.</text>
</comment>
<gene>
    <name evidence="10" type="ORF">OSB52_22925</name>
</gene>
<comment type="similarity">
    <text evidence="2">Belongs to the major facilitator superfamily. Bcr/CmlA family.</text>
</comment>
<evidence type="ECO:0000313" key="10">
    <source>
        <dbReference type="EMBL" id="MCX2966933.1"/>
    </source>
</evidence>
<feature type="transmembrane region" description="Helical" evidence="8">
    <location>
        <begin position="315"/>
        <end position="338"/>
    </location>
</feature>
<dbReference type="SUPFAM" id="SSF103473">
    <property type="entry name" value="MFS general substrate transporter"/>
    <property type="match status" value="1"/>
</dbReference>
<proteinExistence type="inferred from homology"/>
<dbReference type="NCBIfam" id="TIGR00710">
    <property type="entry name" value="efflux_Bcr_CflA"/>
    <property type="match status" value="1"/>
</dbReference>
<feature type="transmembrane region" description="Helical" evidence="8">
    <location>
        <begin position="256"/>
        <end position="277"/>
    </location>
</feature>
<dbReference type="Gene3D" id="1.20.1720.10">
    <property type="entry name" value="Multidrug resistance protein D"/>
    <property type="match status" value="1"/>
</dbReference>
<evidence type="ECO:0000256" key="3">
    <source>
        <dbReference type="ARBA" id="ARBA00022448"/>
    </source>
</evidence>
<evidence type="ECO:0000256" key="7">
    <source>
        <dbReference type="ARBA" id="ARBA00023136"/>
    </source>
</evidence>
<feature type="transmembrane region" description="Helical" evidence="8">
    <location>
        <begin position="155"/>
        <end position="173"/>
    </location>
</feature>
<protein>
    <submittedName>
        <fullName evidence="10">Multidrug effflux MFS transporter</fullName>
    </submittedName>
</protein>
<dbReference type="PANTHER" id="PTHR23502">
    <property type="entry name" value="MAJOR FACILITATOR SUPERFAMILY"/>
    <property type="match status" value="1"/>
</dbReference>
<keyword evidence="4" id="KW-1003">Cell membrane</keyword>
<keyword evidence="3" id="KW-0813">Transport</keyword>
<evidence type="ECO:0000256" key="4">
    <source>
        <dbReference type="ARBA" id="ARBA00022475"/>
    </source>
</evidence>
<feature type="transmembrane region" description="Helical" evidence="8">
    <location>
        <begin position="120"/>
        <end position="143"/>
    </location>
</feature>
<dbReference type="CDD" id="cd17320">
    <property type="entry name" value="MFS_MdfA_MDR_like"/>
    <property type="match status" value="1"/>
</dbReference>
<keyword evidence="11" id="KW-1185">Reference proteome</keyword>
<feature type="transmembrane region" description="Helical" evidence="8">
    <location>
        <begin position="57"/>
        <end position="76"/>
    </location>
</feature>
<dbReference type="AlphaFoldDB" id="A0A9X3D8A2"/>
<dbReference type="GO" id="GO:1990961">
    <property type="term" value="P:xenobiotic detoxification by transmembrane export across the plasma membrane"/>
    <property type="evidence" value="ECO:0007669"/>
    <property type="project" value="InterPro"/>
</dbReference>
<dbReference type="Proteomes" id="UP001143347">
    <property type="component" value="Unassembled WGS sequence"/>
</dbReference>
<keyword evidence="7 8" id="KW-0472">Membrane</keyword>
<reference evidence="10" key="1">
    <citation type="submission" date="2022-10" db="EMBL/GenBank/DDBJ databases">
        <title>WGS of marine actinomycetes from Thailand.</title>
        <authorList>
            <person name="Thawai C."/>
        </authorList>
    </citation>
    <scope>NUCLEOTIDE SEQUENCE</scope>
    <source>
        <strain evidence="10">SW21</strain>
    </source>
</reference>
<dbReference type="GO" id="GO:0005886">
    <property type="term" value="C:plasma membrane"/>
    <property type="evidence" value="ECO:0007669"/>
    <property type="project" value="UniProtKB-SubCell"/>
</dbReference>
<dbReference type="Pfam" id="PF07690">
    <property type="entry name" value="MFS_1"/>
    <property type="match status" value="1"/>
</dbReference>
<feature type="transmembrane region" description="Helical" evidence="8">
    <location>
        <begin position="220"/>
        <end position="241"/>
    </location>
</feature>
<dbReference type="PANTHER" id="PTHR23502:SF132">
    <property type="entry name" value="POLYAMINE TRANSPORTER 2-RELATED"/>
    <property type="match status" value="1"/>
</dbReference>
<dbReference type="EMBL" id="JAPKFM010000036">
    <property type="protein sequence ID" value="MCX2966933.1"/>
    <property type="molecule type" value="Genomic_DNA"/>
</dbReference>
<evidence type="ECO:0000256" key="5">
    <source>
        <dbReference type="ARBA" id="ARBA00022692"/>
    </source>
</evidence>
<feature type="transmembrane region" description="Helical" evidence="8">
    <location>
        <begin position="179"/>
        <end position="199"/>
    </location>
</feature>
<dbReference type="InterPro" id="IPR036259">
    <property type="entry name" value="MFS_trans_sf"/>
</dbReference>
<organism evidence="10 11">
    <name type="scientific">Gordonia aquimaris</name>
    <dbReference type="NCBI Taxonomy" id="2984863"/>
    <lineage>
        <taxon>Bacteria</taxon>
        <taxon>Bacillati</taxon>
        <taxon>Actinomycetota</taxon>
        <taxon>Actinomycetes</taxon>
        <taxon>Mycobacteriales</taxon>
        <taxon>Gordoniaceae</taxon>
        <taxon>Gordonia</taxon>
    </lineage>
</organism>
<name>A0A9X3D8A2_9ACTN</name>
<feature type="transmembrane region" description="Helical" evidence="8">
    <location>
        <begin position="88"/>
        <end position="108"/>
    </location>
</feature>
<dbReference type="InterPro" id="IPR004812">
    <property type="entry name" value="Efflux_drug-R_Bcr/CmlA"/>
</dbReference>
<keyword evidence="6 8" id="KW-1133">Transmembrane helix</keyword>
<evidence type="ECO:0000313" key="11">
    <source>
        <dbReference type="Proteomes" id="UP001143347"/>
    </source>
</evidence>
<feature type="transmembrane region" description="Helical" evidence="8">
    <location>
        <begin position="376"/>
        <end position="397"/>
    </location>
</feature>
<evidence type="ECO:0000259" key="9">
    <source>
        <dbReference type="PROSITE" id="PS50850"/>
    </source>
</evidence>
<keyword evidence="5 8" id="KW-0812">Transmembrane</keyword>
<accession>A0A9X3D8A2</accession>
<evidence type="ECO:0000256" key="8">
    <source>
        <dbReference type="SAM" id="Phobius"/>
    </source>
</evidence>
<dbReference type="InterPro" id="IPR011701">
    <property type="entry name" value="MFS"/>
</dbReference>
<sequence length="415" mass="42558">MSMRGTVARVNSTRDGLGPRLLLALALLSATAPIATDLYLPSFLDVQESLRTDATHVQLTLTAFLIGVAVGQVLWGPVSDRFGRRNPLLIGSAVAVLAGVVVVISPNIEILIASRFLQAVAAAAGMVIARAIIADLLVGFAGARSMTLMMTIQSLAPVLAPVIGGVLAGHVSWRGVLGVILAATVLQLLMALTSVPETLPAADRASRLGYRDLVGRFGKPAFLAYVFTQAFAFGSLMSYISSSSFVYQRVLGTSSFVYGLCFAVNALGMTAAGLVAARLSRRHVHPAHVIRVAVPVLLVASVCVLVAALSSAPVLLVIPLFVAVTAVGFVMGNSAALAMEHTRDAAGAGSAVLGGVMFLVGGAVSPLGGLAGDDTAVPMACVMVCSAVVALICFGLARRSAARNPEGEAAFATRA</sequence>
<dbReference type="PROSITE" id="PS50850">
    <property type="entry name" value="MFS"/>
    <property type="match status" value="1"/>
</dbReference>
<dbReference type="InterPro" id="IPR020846">
    <property type="entry name" value="MFS_dom"/>
</dbReference>
<evidence type="ECO:0000256" key="6">
    <source>
        <dbReference type="ARBA" id="ARBA00022989"/>
    </source>
</evidence>
<feature type="domain" description="Major facilitator superfamily (MFS) profile" evidence="9">
    <location>
        <begin position="21"/>
        <end position="415"/>
    </location>
</feature>
<comment type="subcellular location">
    <subcellularLocation>
        <location evidence="1">Cell membrane</location>
        <topology evidence="1">Multi-pass membrane protein</topology>
    </subcellularLocation>
</comment>
<feature type="transmembrane region" description="Helical" evidence="8">
    <location>
        <begin position="345"/>
        <end position="364"/>
    </location>
</feature>
<evidence type="ECO:0000256" key="1">
    <source>
        <dbReference type="ARBA" id="ARBA00004651"/>
    </source>
</evidence>
<evidence type="ECO:0000256" key="2">
    <source>
        <dbReference type="ARBA" id="ARBA00006236"/>
    </source>
</evidence>